<evidence type="ECO:0000256" key="2">
    <source>
        <dbReference type="SAM" id="MobiDB-lite"/>
    </source>
</evidence>
<dbReference type="AlphaFoldDB" id="A0A161XXW6"/>
<reference evidence="4" key="2">
    <citation type="submission" date="2022-03" db="EMBL/GenBank/DDBJ databases">
        <title>Draft title - Genomic analysis of global carrot germplasm unveils the trajectory of domestication and the origin of high carotenoid orange carrot.</title>
        <authorList>
            <person name="Iorizzo M."/>
            <person name="Ellison S."/>
            <person name="Senalik D."/>
            <person name="Macko-Podgorni A."/>
            <person name="Grzebelus D."/>
            <person name="Bostan H."/>
            <person name="Rolling W."/>
            <person name="Curaba J."/>
            <person name="Simon P."/>
        </authorList>
    </citation>
    <scope>NUCLEOTIDE SEQUENCE</scope>
    <source>
        <tissue evidence="4">Leaf</tissue>
    </source>
</reference>
<reference evidence="3" key="1">
    <citation type="journal article" date="2016" name="Nat. Genet.">
        <title>A high-quality carrot genome assembly provides new insights into carotenoid accumulation and asterid genome evolution.</title>
        <authorList>
            <person name="Iorizzo M."/>
            <person name="Ellison S."/>
            <person name="Senalik D."/>
            <person name="Zeng P."/>
            <person name="Satapoomin P."/>
            <person name="Huang J."/>
            <person name="Bowman M."/>
            <person name="Iovene M."/>
            <person name="Sanseverino W."/>
            <person name="Cavagnaro P."/>
            <person name="Yildiz M."/>
            <person name="Macko-Podgorni A."/>
            <person name="Moranska E."/>
            <person name="Grzebelus E."/>
            <person name="Grzebelus D."/>
            <person name="Ashrafi H."/>
            <person name="Zheng Z."/>
            <person name="Cheng S."/>
            <person name="Spooner D."/>
            <person name="Van Deynze A."/>
            <person name="Simon P."/>
        </authorList>
    </citation>
    <scope>NUCLEOTIDE SEQUENCE [LARGE SCALE GENOMIC DNA]</scope>
    <source>
        <tissue evidence="3">Leaf</tissue>
    </source>
</reference>
<dbReference type="EMBL" id="CP093345">
    <property type="protein sequence ID" value="WOG92424.1"/>
    <property type="molecule type" value="Genomic_DNA"/>
</dbReference>
<proteinExistence type="predicted"/>
<evidence type="ECO:0000313" key="5">
    <source>
        <dbReference type="Proteomes" id="UP000077755"/>
    </source>
</evidence>
<dbReference type="EMBL" id="LNRQ01000003">
    <property type="protein sequence ID" value="KZN01527.1"/>
    <property type="molecule type" value="Genomic_DNA"/>
</dbReference>
<keyword evidence="5" id="KW-1185">Reference proteome</keyword>
<organism evidence="3">
    <name type="scientific">Daucus carota subsp. sativus</name>
    <name type="common">Carrot</name>
    <dbReference type="NCBI Taxonomy" id="79200"/>
    <lineage>
        <taxon>Eukaryota</taxon>
        <taxon>Viridiplantae</taxon>
        <taxon>Streptophyta</taxon>
        <taxon>Embryophyta</taxon>
        <taxon>Tracheophyta</taxon>
        <taxon>Spermatophyta</taxon>
        <taxon>Magnoliopsida</taxon>
        <taxon>eudicotyledons</taxon>
        <taxon>Gunneridae</taxon>
        <taxon>Pentapetalae</taxon>
        <taxon>asterids</taxon>
        <taxon>campanulids</taxon>
        <taxon>Apiales</taxon>
        <taxon>Apiaceae</taxon>
        <taxon>Apioideae</taxon>
        <taxon>Scandiceae</taxon>
        <taxon>Daucinae</taxon>
        <taxon>Daucus</taxon>
        <taxon>Daucus sect. Daucus</taxon>
    </lineage>
</organism>
<protein>
    <submittedName>
        <fullName evidence="3">Uncharacterized protein</fullName>
    </submittedName>
</protein>
<name>A0A161XXW6_DAUCS</name>
<evidence type="ECO:0000313" key="4">
    <source>
        <dbReference type="EMBL" id="WOG92424.1"/>
    </source>
</evidence>
<evidence type="ECO:0000313" key="3">
    <source>
        <dbReference type="EMBL" id="KZN01527.1"/>
    </source>
</evidence>
<feature type="coiled-coil region" evidence="1">
    <location>
        <begin position="9"/>
        <end position="43"/>
    </location>
</feature>
<feature type="region of interest" description="Disordered" evidence="2">
    <location>
        <begin position="92"/>
        <end position="111"/>
    </location>
</feature>
<evidence type="ECO:0000256" key="1">
    <source>
        <dbReference type="SAM" id="Coils"/>
    </source>
</evidence>
<dbReference type="Proteomes" id="UP000077755">
    <property type="component" value="Chromosome 3"/>
</dbReference>
<keyword evidence="1" id="KW-0175">Coiled coil</keyword>
<sequence length="111" mass="13237">MDSNNKMNLLQLKYENASMEHKIKTLQEENSKLEEKIKLMEIQQTNDEAVVEILQNHVEERRAFNNFLRDDSNFEPSEMERRAKLREEIISKREDTKRAKASRDVGEKVKE</sequence>
<dbReference type="Gramene" id="KZN01527">
    <property type="protein sequence ID" value="KZN01527"/>
    <property type="gene ID" value="DCAR_010262"/>
</dbReference>
<gene>
    <name evidence="3" type="ORF">DCAR_010262</name>
    <name evidence="4" type="ORF">DCAR_0311690</name>
</gene>
<accession>A0A161XXW6</accession>